<organism evidence="2 3">
    <name type="scientific">Patella caerulea</name>
    <name type="common">Rayed Mediterranean limpet</name>
    <dbReference type="NCBI Taxonomy" id="87958"/>
    <lineage>
        <taxon>Eukaryota</taxon>
        <taxon>Metazoa</taxon>
        <taxon>Spiralia</taxon>
        <taxon>Lophotrochozoa</taxon>
        <taxon>Mollusca</taxon>
        <taxon>Gastropoda</taxon>
        <taxon>Patellogastropoda</taxon>
        <taxon>Patelloidea</taxon>
        <taxon>Patellidae</taxon>
        <taxon>Patella</taxon>
    </lineage>
</organism>
<name>A0AAN8JU40_PATCE</name>
<feature type="region of interest" description="Disordered" evidence="1">
    <location>
        <begin position="149"/>
        <end position="273"/>
    </location>
</feature>
<feature type="compositionally biased region" description="Polar residues" evidence="1">
    <location>
        <begin position="157"/>
        <end position="177"/>
    </location>
</feature>
<evidence type="ECO:0000256" key="1">
    <source>
        <dbReference type="SAM" id="MobiDB-lite"/>
    </source>
</evidence>
<evidence type="ECO:0000313" key="3">
    <source>
        <dbReference type="Proteomes" id="UP001347796"/>
    </source>
</evidence>
<comment type="caution">
    <text evidence="2">The sequence shown here is derived from an EMBL/GenBank/DDBJ whole genome shotgun (WGS) entry which is preliminary data.</text>
</comment>
<keyword evidence="3" id="KW-1185">Reference proteome</keyword>
<dbReference type="EMBL" id="JAZGQO010000007">
    <property type="protein sequence ID" value="KAK6182620.1"/>
    <property type="molecule type" value="Genomic_DNA"/>
</dbReference>
<feature type="region of interest" description="Disordered" evidence="1">
    <location>
        <begin position="1"/>
        <end position="29"/>
    </location>
</feature>
<feature type="compositionally biased region" description="Basic and acidic residues" evidence="1">
    <location>
        <begin position="213"/>
        <end position="227"/>
    </location>
</feature>
<feature type="compositionally biased region" description="Basic and acidic residues" evidence="1">
    <location>
        <begin position="181"/>
        <end position="199"/>
    </location>
</feature>
<dbReference type="AlphaFoldDB" id="A0AAN8JU40"/>
<feature type="compositionally biased region" description="Polar residues" evidence="1">
    <location>
        <begin position="341"/>
        <end position="355"/>
    </location>
</feature>
<feature type="compositionally biased region" description="Polar residues" evidence="1">
    <location>
        <begin position="120"/>
        <end position="131"/>
    </location>
</feature>
<protein>
    <submittedName>
        <fullName evidence="2">Uncharacterized protein</fullName>
    </submittedName>
</protein>
<reference evidence="2 3" key="1">
    <citation type="submission" date="2024-01" db="EMBL/GenBank/DDBJ databases">
        <title>The genome of the rayed Mediterranean limpet Patella caerulea (Linnaeus, 1758).</title>
        <authorList>
            <person name="Anh-Thu Weber A."/>
            <person name="Halstead-Nussloch G."/>
        </authorList>
    </citation>
    <scope>NUCLEOTIDE SEQUENCE [LARGE SCALE GENOMIC DNA]</scope>
    <source>
        <strain evidence="2">AATW-2023a</strain>
        <tissue evidence="2">Whole specimen</tissue>
    </source>
</reference>
<proteinExistence type="predicted"/>
<feature type="region of interest" description="Disordered" evidence="1">
    <location>
        <begin position="94"/>
        <end position="134"/>
    </location>
</feature>
<sequence length="355" mass="39814">MGCCCSKNKSKQEEIPITSPEVTEDEPSEPEIIIETTDIAVQVDAEEVKNNVIEVKPKKPRFVSVYLEAADESAPRYMLAKNIHHKDRTQYTYIENKEQNAAEPWDSVDNKPKSTKHSSSDFLLNTQSTDSIHSDGSRIILVKESDSSHDFSERDNLIQSEDSNLNSKENVTVSSDTANEDGSKWSRGVDTEELERHAEALAQQQLEEQLSTVKEERAKEEKVHEDLTVESGTGDSGIETIDLDSLSDMDLPTLESRGNARHEPAAENPINELSVYGTPAEIATVKQIQIEAAKGEPKVPRDRGTTIDQEWRLEKLRKIYNPYNIDYSKVRINKDGKSVISPRNKSTPSSSPWTT</sequence>
<feature type="region of interest" description="Disordered" evidence="1">
    <location>
        <begin position="334"/>
        <end position="355"/>
    </location>
</feature>
<gene>
    <name evidence="2" type="ORF">SNE40_010262</name>
</gene>
<feature type="compositionally biased region" description="Low complexity" evidence="1">
    <location>
        <begin position="200"/>
        <end position="210"/>
    </location>
</feature>
<evidence type="ECO:0000313" key="2">
    <source>
        <dbReference type="EMBL" id="KAK6182620.1"/>
    </source>
</evidence>
<dbReference type="Proteomes" id="UP001347796">
    <property type="component" value="Unassembled WGS sequence"/>
</dbReference>
<accession>A0AAN8JU40</accession>